<dbReference type="InterPro" id="IPR021455">
    <property type="entry name" value="DUF3106"/>
</dbReference>
<dbReference type="Proteomes" id="UP000199766">
    <property type="component" value="Unassembled WGS sequence"/>
</dbReference>
<sequence>MLHPTPLPDGRRRVHLPLVLASALLGVLAAYGTHVVQQVRMAPSTVLVAEALSAPPQAGKDLRNLEAVGVASGPPWGQLDAGQKRALQPLAARWGVLSEIQKRRWLALAQSFAALPETEQTKLHNRMTEWASLSAQQRNQARLNFATANKLAPENKRAQWEAYQALSDEEKRRLAAHAAPRPKGAATALHPVPARKLVQVPAATAKDANPLNPPKIPHQTATAQTTSRPYPTVPPQENKSSTAAMPPVVVETAPVTVPSSPVIQALPPLAEPVAQPTPAAETVVPILAPSAYGH</sequence>
<dbReference type="OrthoDB" id="9796567at2"/>
<evidence type="ECO:0000256" key="1">
    <source>
        <dbReference type="SAM" id="MobiDB-lite"/>
    </source>
</evidence>
<dbReference type="AlphaFoldDB" id="A0A1H9G179"/>
<proteinExistence type="predicted"/>
<evidence type="ECO:0000313" key="2">
    <source>
        <dbReference type="EMBL" id="SEQ43867.1"/>
    </source>
</evidence>
<keyword evidence="3" id="KW-1185">Reference proteome</keyword>
<protein>
    <recommendedName>
        <fullName evidence="4">DUF3106 domain-containing protein</fullName>
    </recommendedName>
</protein>
<dbReference type="EMBL" id="FOGD01000001">
    <property type="protein sequence ID" value="SEQ43867.1"/>
    <property type="molecule type" value="Genomic_DNA"/>
</dbReference>
<dbReference type="RefSeq" id="WP_091452694.1">
    <property type="nucleotide sequence ID" value="NZ_FOGD01000001.1"/>
</dbReference>
<gene>
    <name evidence="2" type="ORF">SAMN02982919_00691</name>
</gene>
<feature type="compositionally biased region" description="Polar residues" evidence="1">
    <location>
        <begin position="219"/>
        <end position="241"/>
    </location>
</feature>
<evidence type="ECO:0008006" key="4">
    <source>
        <dbReference type="Google" id="ProtNLM"/>
    </source>
</evidence>
<accession>A0A1H9G179</accession>
<dbReference type="STRING" id="180197.SAMN02982919_00691"/>
<organism evidence="2 3">
    <name type="scientific">Giesbergeria anulus</name>
    <dbReference type="NCBI Taxonomy" id="180197"/>
    <lineage>
        <taxon>Bacteria</taxon>
        <taxon>Pseudomonadati</taxon>
        <taxon>Pseudomonadota</taxon>
        <taxon>Betaproteobacteria</taxon>
        <taxon>Burkholderiales</taxon>
        <taxon>Comamonadaceae</taxon>
        <taxon>Giesbergeria</taxon>
    </lineage>
</organism>
<evidence type="ECO:0000313" key="3">
    <source>
        <dbReference type="Proteomes" id="UP000199766"/>
    </source>
</evidence>
<dbReference type="Pfam" id="PF11304">
    <property type="entry name" value="DUF3106"/>
    <property type="match status" value="1"/>
</dbReference>
<reference evidence="2 3" key="1">
    <citation type="submission" date="2016-10" db="EMBL/GenBank/DDBJ databases">
        <authorList>
            <person name="de Groot N.N."/>
        </authorList>
    </citation>
    <scope>NUCLEOTIDE SEQUENCE [LARGE SCALE GENOMIC DNA]</scope>
    <source>
        <strain evidence="2 3">ATCC 35958</strain>
    </source>
</reference>
<feature type="region of interest" description="Disordered" evidence="1">
    <location>
        <begin position="206"/>
        <end position="243"/>
    </location>
</feature>
<name>A0A1H9G179_9BURK</name>